<dbReference type="Proteomes" id="UP000292957">
    <property type="component" value="Unassembled WGS sequence"/>
</dbReference>
<feature type="compositionally biased region" description="Polar residues" evidence="1">
    <location>
        <begin position="23"/>
        <end position="32"/>
    </location>
</feature>
<evidence type="ECO:0000256" key="1">
    <source>
        <dbReference type="SAM" id="MobiDB-lite"/>
    </source>
</evidence>
<evidence type="ECO:0000256" key="2">
    <source>
        <dbReference type="SAM" id="Phobius"/>
    </source>
</evidence>
<feature type="region of interest" description="Disordered" evidence="1">
    <location>
        <begin position="1"/>
        <end position="35"/>
    </location>
</feature>
<accession>A0A4V2JZ03</accession>
<reference evidence="3" key="1">
    <citation type="submission" date="2019-01" db="EMBL/GenBank/DDBJ databases">
        <title>Draft genome sequences of three monokaryotic isolates of the white-rot basidiomycete fungus Dichomitus squalens.</title>
        <authorList>
            <consortium name="DOE Joint Genome Institute"/>
            <person name="Lopez S.C."/>
            <person name="Andreopoulos B."/>
            <person name="Pangilinan J."/>
            <person name="Lipzen A."/>
            <person name="Riley R."/>
            <person name="Ahrendt S."/>
            <person name="Ng V."/>
            <person name="Barry K."/>
            <person name="Daum C."/>
            <person name="Grigoriev I.V."/>
            <person name="Hilden K.S."/>
            <person name="Makela M.R."/>
            <person name="de Vries R.P."/>
        </authorList>
    </citation>
    <scope>NUCLEOTIDE SEQUENCE [LARGE SCALE GENOMIC DNA]</scope>
    <source>
        <strain evidence="3">OM18370.1</strain>
    </source>
</reference>
<keyword evidence="2" id="KW-0812">Transmembrane</keyword>
<sequence length="169" mass="18923">MRTGFQDRQCAKDIQKKRERQKPSQGSTTTTVEPLELVPRRFPSMTQIVHIPLVRPLRSDGGRIWVQPLDVLLHERTPIRTQDPDPLQAARKGSVCLGACLPSPRLLCFPSCCSCSHSRLRNFDDKMRAMGGRGTLARFSGFLMAAATSHFVSAGFPLRYHTSYLPPCT</sequence>
<proteinExistence type="predicted"/>
<evidence type="ECO:0000313" key="3">
    <source>
        <dbReference type="EMBL" id="TBU23183.1"/>
    </source>
</evidence>
<keyword evidence="2" id="KW-1133">Transmembrane helix</keyword>
<gene>
    <name evidence="3" type="ORF">BD311DRAFT_768929</name>
</gene>
<feature type="transmembrane region" description="Helical" evidence="2">
    <location>
        <begin position="136"/>
        <end position="156"/>
    </location>
</feature>
<dbReference type="EMBL" id="ML143512">
    <property type="protein sequence ID" value="TBU23183.1"/>
    <property type="molecule type" value="Genomic_DNA"/>
</dbReference>
<keyword evidence="2" id="KW-0472">Membrane</keyword>
<organism evidence="3">
    <name type="scientific">Dichomitus squalens</name>
    <dbReference type="NCBI Taxonomy" id="114155"/>
    <lineage>
        <taxon>Eukaryota</taxon>
        <taxon>Fungi</taxon>
        <taxon>Dikarya</taxon>
        <taxon>Basidiomycota</taxon>
        <taxon>Agaricomycotina</taxon>
        <taxon>Agaricomycetes</taxon>
        <taxon>Polyporales</taxon>
        <taxon>Polyporaceae</taxon>
        <taxon>Dichomitus</taxon>
    </lineage>
</organism>
<protein>
    <submittedName>
        <fullName evidence="3">Uncharacterized protein</fullName>
    </submittedName>
</protein>
<name>A0A4V2JZ03_9APHY</name>
<dbReference type="AlphaFoldDB" id="A0A4V2JZ03"/>